<gene>
    <name evidence="1" type="ORF">MRATA1EN1_LOCUS30775</name>
</gene>
<dbReference type="EMBL" id="CATKSN020000154">
    <property type="protein sequence ID" value="CAI9149157.1"/>
    <property type="molecule type" value="Genomic_DNA"/>
</dbReference>
<comment type="caution">
    <text evidence="1">The sequence shown here is derived from an EMBL/GenBank/DDBJ whole genome shotgun (WGS) entry which is preliminary data.</text>
</comment>
<keyword evidence="2" id="KW-1185">Reference proteome</keyword>
<evidence type="ECO:0000313" key="2">
    <source>
        <dbReference type="Proteomes" id="UP001176941"/>
    </source>
</evidence>
<feature type="non-terminal residue" evidence="1">
    <location>
        <position position="1"/>
    </location>
</feature>
<dbReference type="Proteomes" id="UP001176941">
    <property type="component" value="Unassembled WGS sequence"/>
</dbReference>
<evidence type="ECO:0000313" key="1">
    <source>
        <dbReference type="EMBL" id="CAI9149157.1"/>
    </source>
</evidence>
<accession>A0ABN8XLL0</accession>
<reference evidence="1" key="1">
    <citation type="submission" date="2023-04" db="EMBL/GenBank/DDBJ databases">
        <authorList>
            <consortium name="ELIXIR-Norway"/>
        </authorList>
    </citation>
    <scope>NUCLEOTIDE SEQUENCE [LARGE SCALE GENOMIC DNA]</scope>
</reference>
<sequence>CKSAASYSFKCLEALGAHARPLLVYGEAQAGCTHRLAHSKRRHTFVSSPLLRTPSQHPAHQSSVPPSSLRWRDAFLDLRVSSHELTAPTLCVLSEQHHDSVLCTARRLVREAVHRKVRCRMRARCFAPVRKRRPPFDAERDSLIPRRLAVFNENVDEITVLEEGTADESQRRGVAAFLRRSFRCPPRRSSRLHLSSGRRAIRT</sequence>
<name>A0ABN8XLL0_RANTA</name>
<protein>
    <submittedName>
        <fullName evidence="1">Uncharacterized protein</fullName>
    </submittedName>
</protein>
<proteinExistence type="predicted"/>
<organism evidence="1 2">
    <name type="scientific">Rangifer tarandus platyrhynchus</name>
    <name type="common">Svalbard reindeer</name>
    <dbReference type="NCBI Taxonomy" id="3082113"/>
    <lineage>
        <taxon>Eukaryota</taxon>
        <taxon>Metazoa</taxon>
        <taxon>Chordata</taxon>
        <taxon>Craniata</taxon>
        <taxon>Vertebrata</taxon>
        <taxon>Euteleostomi</taxon>
        <taxon>Mammalia</taxon>
        <taxon>Eutheria</taxon>
        <taxon>Laurasiatheria</taxon>
        <taxon>Artiodactyla</taxon>
        <taxon>Ruminantia</taxon>
        <taxon>Pecora</taxon>
        <taxon>Cervidae</taxon>
        <taxon>Odocoileinae</taxon>
        <taxon>Rangifer</taxon>
    </lineage>
</organism>